<comment type="caution">
    <text evidence="1">The sequence shown here is derived from an EMBL/GenBank/DDBJ whole genome shotgun (WGS) entry which is preliminary data.</text>
</comment>
<dbReference type="AlphaFoldDB" id="A0AAD5UJW7"/>
<name>A0AAD5UJW7_9FUNG</name>
<keyword evidence="2" id="KW-1185">Reference proteome</keyword>
<dbReference type="EMBL" id="JADGKB010000018">
    <property type="protein sequence ID" value="KAJ3259447.1"/>
    <property type="molecule type" value="Genomic_DNA"/>
</dbReference>
<reference evidence="1" key="1">
    <citation type="submission" date="2020-05" db="EMBL/GenBank/DDBJ databases">
        <title>Phylogenomic resolution of chytrid fungi.</title>
        <authorList>
            <person name="Stajich J.E."/>
            <person name="Amses K."/>
            <person name="Simmons R."/>
            <person name="Seto K."/>
            <person name="Myers J."/>
            <person name="Bonds A."/>
            <person name="Quandt C.A."/>
            <person name="Barry K."/>
            <person name="Liu P."/>
            <person name="Grigoriev I."/>
            <person name="Longcore J.E."/>
            <person name="James T.Y."/>
        </authorList>
    </citation>
    <scope>NUCLEOTIDE SEQUENCE</scope>
    <source>
        <strain evidence="1">PLAUS21</strain>
    </source>
</reference>
<organism evidence="1 2">
    <name type="scientific">Boothiomyces macroporosus</name>
    <dbReference type="NCBI Taxonomy" id="261099"/>
    <lineage>
        <taxon>Eukaryota</taxon>
        <taxon>Fungi</taxon>
        <taxon>Fungi incertae sedis</taxon>
        <taxon>Chytridiomycota</taxon>
        <taxon>Chytridiomycota incertae sedis</taxon>
        <taxon>Chytridiomycetes</taxon>
        <taxon>Rhizophydiales</taxon>
        <taxon>Terramycetaceae</taxon>
        <taxon>Boothiomyces</taxon>
    </lineage>
</organism>
<gene>
    <name evidence="1" type="ORF">HK103_002350</name>
</gene>
<dbReference type="Proteomes" id="UP001210925">
    <property type="component" value="Unassembled WGS sequence"/>
</dbReference>
<evidence type="ECO:0000313" key="1">
    <source>
        <dbReference type="EMBL" id="KAJ3259447.1"/>
    </source>
</evidence>
<accession>A0AAD5UJW7</accession>
<evidence type="ECO:0000313" key="2">
    <source>
        <dbReference type="Proteomes" id="UP001210925"/>
    </source>
</evidence>
<proteinExistence type="predicted"/>
<sequence length="424" mass="48349">MERETKNISDVQIDSGKVNGSTLELADASTCWKDGITVTDQQHSADIMEEQDYTNPITCPVPPITCPASPITCPTPPVIRPAPPIPPLINDLNKVTMSQFRTFRKDTISGFYDLLFPKSGKPKKVLMIKAPEFSGKSVIGHLLVERLLENRSRSVVYLRCYRLEENESVASLVFKTTGRRLTEVLEMKDCVLVMDEAECSYKDDYFWKTIVQESLKDDVYPGLRLVFLSSTGYCERFQINIMHDLPIDLPPQNIFGLETTPGLYLKYKEFEEMVAGTIFERAKDIIYLVCSNHIVVAIRVLDFLYDAFKNYPSTSLQEIQSALYSKNLLNYMGSWLAASKSCLSMVFSVQNLDKSTRLRIKSTFHKVAYGAVVNLKDDSLNEECRNDAKWLVKNGFLYENNEGELQFPSQMHLKVWLNSTREEE</sequence>
<protein>
    <submittedName>
        <fullName evidence="1">Uncharacterized protein</fullName>
    </submittedName>
</protein>